<evidence type="ECO:0000256" key="5">
    <source>
        <dbReference type="ARBA" id="ARBA00023136"/>
    </source>
</evidence>
<dbReference type="GO" id="GO:0005886">
    <property type="term" value="C:plasma membrane"/>
    <property type="evidence" value="ECO:0007669"/>
    <property type="project" value="UniProtKB-SubCell"/>
</dbReference>
<evidence type="ECO:0000259" key="7">
    <source>
        <dbReference type="Pfam" id="PF06271"/>
    </source>
</evidence>
<evidence type="ECO:0000256" key="1">
    <source>
        <dbReference type="ARBA" id="ARBA00004651"/>
    </source>
</evidence>
<feature type="domain" description="RDD" evidence="7">
    <location>
        <begin position="8"/>
        <end position="147"/>
    </location>
</feature>
<evidence type="ECO:0000256" key="3">
    <source>
        <dbReference type="ARBA" id="ARBA00022692"/>
    </source>
</evidence>
<comment type="caution">
    <text evidence="8">The sequence shown here is derived from an EMBL/GenBank/DDBJ whole genome shotgun (WGS) entry which is preliminary data.</text>
</comment>
<evidence type="ECO:0000313" key="9">
    <source>
        <dbReference type="Proteomes" id="UP000725649"/>
    </source>
</evidence>
<feature type="transmembrane region" description="Helical" evidence="6">
    <location>
        <begin position="116"/>
        <end position="135"/>
    </location>
</feature>
<keyword evidence="2" id="KW-1003">Cell membrane</keyword>
<keyword evidence="5 6" id="KW-0472">Membrane</keyword>
<feature type="transmembrane region" description="Helical" evidence="6">
    <location>
        <begin position="12"/>
        <end position="35"/>
    </location>
</feature>
<dbReference type="EMBL" id="SUVG01000002">
    <property type="protein sequence ID" value="MBE6420870.1"/>
    <property type="molecule type" value="Genomic_DNA"/>
</dbReference>
<organism evidence="8 9">
    <name type="scientific">Candidatus Avelusimicrobium gallicola</name>
    <dbReference type="NCBI Taxonomy" id="2562704"/>
    <lineage>
        <taxon>Bacteria</taxon>
        <taxon>Pseudomonadati</taxon>
        <taxon>Elusimicrobiota</taxon>
        <taxon>Elusimicrobia</taxon>
        <taxon>Elusimicrobiales</taxon>
        <taxon>Elusimicrobiaceae</taxon>
        <taxon>Candidatus Avelusimicrobium</taxon>
    </lineage>
</organism>
<dbReference type="Proteomes" id="UP000725649">
    <property type="component" value="Unassembled WGS sequence"/>
</dbReference>
<dbReference type="Pfam" id="PF06271">
    <property type="entry name" value="RDD"/>
    <property type="match status" value="1"/>
</dbReference>
<sequence>MNKYPYIGFWKRVCAFVVDAIIASIPAALLCLPFLYKQIEALGQMSENDPAMTGIAALVMLVYAFWLLLTSVCFWLYFSLLESGKKQATYGKRLLRIKVVGKDGNRISFAHATGRFFAKSLSYAVFYIGFIMAGLTNRKRALHDYIAQTYVVHQDFQPGDELPDTPSHLVWLWILSVLCALVLLGSFFLGLVFQMQSTSLQAALVSTRLQMLANEQAPLPQPIQAQEATYSRTTNGYRAVFETMEGEEFMLLLPRGSQQVCCQALPGQDCTQTGLPACR</sequence>
<keyword evidence="4 6" id="KW-1133">Transmembrane helix</keyword>
<gene>
    <name evidence="8" type="ORF">E7027_01820</name>
</gene>
<dbReference type="AlphaFoldDB" id="A0A928DP34"/>
<comment type="subcellular location">
    <subcellularLocation>
        <location evidence="1">Cell membrane</location>
        <topology evidence="1">Multi-pass membrane protein</topology>
    </subcellularLocation>
</comment>
<accession>A0A928DP34</accession>
<dbReference type="PANTHER" id="PTHR36115">
    <property type="entry name" value="PROLINE-RICH ANTIGEN HOMOLOG-RELATED"/>
    <property type="match status" value="1"/>
</dbReference>
<reference evidence="8" key="1">
    <citation type="submission" date="2019-04" db="EMBL/GenBank/DDBJ databases">
        <title>Evolution of Biomass-Degrading Anaerobic Consortia Revealed by Metagenomics.</title>
        <authorList>
            <person name="Peng X."/>
        </authorList>
    </citation>
    <scope>NUCLEOTIDE SEQUENCE</scope>
    <source>
        <strain evidence="8">SIG66</strain>
    </source>
</reference>
<protein>
    <submittedName>
        <fullName evidence="8">RDD family protein</fullName>
    </submittedName>
</protein>
<dbReference type="InterPro" id="IPR010432">
    <property type="entry name" value="RDD"/>
</dbReference>
<dbReference type="InterPro" id="IPR051791">
    <property type="entry name" value="Pra-immunoreactive"/>
</dbReference>
<feature type="transmembrane region" description="Helical" evidence="6">
    <location>
        <begin position="55"/>
        <end position="78"/>
    </location>
</feature>
<name>A0A928DP34_9BACT</name>
<dbReference type="PANTHER" id="PTHR36115:SF9">
    <property type="entry name" value="LMO1584 PROTEIN"/>
    <property type="match status" value="1"/>
</dbReference>
<proteinExistence type="predicted"/>
<evidence type="ECO:0000256" key="6">
    <source>
        <dbReference type="SAM" id="Phobius"/>
    </source>
</evidence>
<evidence type="ECO:0000256" key="4">
    <source>
        <dbReference type="ARBA" id="ARBA00022989"/>
    </source>
</evidence>
<keyword evidence="3 6" id="KW-0812">Transmembrane</keyword>
<evidence type="ECO:0000256" key="2">
    <source>
        <dbReference type="ARBA" id="ARBA00022475"/>
    </source>
</evidence>
<feature type="transmembrane region" description="Helical" evidence="6">
    <location>
        <begin position="170"/>
        <end position="193"/>
    </location>
</feature>
<evidence type="ECO:0000313" key="8">
    <source>
        <dbReference type="EMBL" id="MBE6420870.1"/>
    </source>
</evidence>